<feature type="non-terminal residue" evidence="3">
    <location>
        <position position="1"/>
    </location>
</feature>
<name>A0AA38L4L3_TAXCH</name>
<feature type="domain" description="Thioester reductase (TE)" evidence="2">
    <location>
        <begin position="2"/>
        <end position="159"/>
    </location>
</feature>
<dbReference type="InterPro" id="IPR026055">
    <property type="entry name" value="FAR"/>
</dbReference>
<evidence type="ECO:0000313" key="3">
    <source>
        <dbReference type="EMBL" id="KAH9309275.1"/>
    </source>
</evidence>
<sequence>FVEKILRVQPEVSCIFTLIRAKNLQSAQARLQNQVISSKLFRVLREIHRGNSYEEFMAQKVMPVVGDVALDGLGIEQSVKDQLCAKINIVVNAAATTSFYERCVHGFHHLAVESTMDGLLILFSITCRYDIAMKVNVLGSYVNVGNTGIVREDVLRMGESAAIVPSDIESECYLIRKTLKEFRLFSDVHWSEEEEAKYMKELGLE</sequence>
<dbReference type="GO" id="GO:0035336">
    <property type="term" value="P:long-chain fatty-acyl-CoA metabolic process"/>
    <property type="evidence" value="ECO:0007669"/>
    <property type="project" value="TreeGrafter"/>
</dbReference>
<dbReference type="GO" id="GO:0080019">
    <property type="term" value="F:alcohol-forming very long-chain fatty acyl-CoA reductase activity"/>
    <property type="evidence" value="ECO:0007669"/>
    <property type="project" value="InterPro"/>
</dbReference>
<dbReference type="GO" id="GO:0102965">
    <property type="term" value="F:alcohol-forming long-chain fatty acyl-CoA reductase activity"/>
    <property type="evidence" value="ECO:0007669"/>
    <property type="project" value="UniProtKB-EC"/>
</dbReference>
<dbReference type="Gene3D" id="3.40.50.720">
    <property type="entry name" value="NAD(P)-binding Rossmann-like Domain"/>
    <property type="match status" value="1"/>
</dbReference>
<dbReference type="AlphaFoldDB" id="A0AA38L4L3"/>
<keyword evidence="1" id="KW-0560">Oxidoreductase</keyword>
<proteinExistence type="inferred from homology"/>
<dbReference type="PANTHER" id="PTHR11011:SF45">
    <property type="entry name" value="FATTY ACYL-COA REDUCTASE CG8306-RELATED"/>
    <property type="match status" value="1"/>
</dbReference>
<accession>A0AA38L4L3</accession>
<gene>
    <name evidence="3" type="ORF">KI387_037186</name>
</gene>
<keyword evidence="1" id="KW-0443">Lipid metabolism</keyword>
<comment type="catalytic activity">
    <reaction evidence="1">
        <text>a long-chain fatty acyl-CoA + 2 NADPH + 2 H(+) = a long-chain primary fatty alcohol + 2 NADP(+) + CoA</text>
        <dbReference type="Rhea" id="RHEA:52716"/>
        <dbReference type="ChEBI" id="CHEBI:15378"/>
        <dbReference type="ChEBI" id="CHEBI:57287"/>
        <dbReference type="ChEBI" id="CHEBI:57783"/>
        <dbReference type="ChEBI" id="CHEBI:58349"/>
        <dbReference type="ChEBI" id="CHEBI:77396"/>
        <dbReference type="ChEBI" id="CHEBI:83139"/>
        <dbReference type="EC" id="1.2.1.84"/>
    </reaction>
</comment>
<dbReference type="Proteomes" id="UP000824469">
    <property type="component" value="Unassembled WGS sequence"/>
</dbReference>
<keyword evidence="1" id="KW-0521">NADP</keyword>
<evidence type="ECO:0000259" key="2">
    <source>
        <dbReference type="Pfam" id="PF07993"/>
    </source>
</evidence>
<dbReference type="EMBL" id="JAHRHJ020000007">
    <property type="protein sequence ID" value="KAH9309275.1"/>
    <property type="molecule type" value="Genomic_DNA"/>
</dbReference>
<dbReference type="GO" id="GO:0010345">
    <property type="term" value="P:suberin biosynthetic process"/>
    <property type="evidence" value="ECO:0007669"/>
    <property type="project" value="TreeGrafter"/>
</dbReference>
<protein>
    <recommendedName>
        <fullName evidence="1">Fatty acyl-CoA reductase</fullName>
        <ecNumber evidence="1">1.2.1.84</ecNumber>
    </recommendedName>
</protein>
<dbReference type="EC" id="1.2.1.84" evidence="1"/>
<keyword evidence="4" id="KW-1185">Reference proteome</keyword>
<comment type="caution">
    <text evidence="3">The sequence shown here is derived from an EMBL/GenBank/DDBJ whole genome shotgun (WGS) entry which is preliminary data.</text>
</comment>
<dbReference type="Pfam" id="PF07993">
    <property type="entry name" value="NAD_binding_4"/>
    <property type="match status" value="1"/>
</dbReference>
<feature type="non-terminal residue" evidence="3">
    <location>
        <position position="205"/>
    </location>
</feature>
<dbReference type="InterPro" id="IPR013120">
    <property type="entry name" value="FAR_NAD-bd"/>
</dbReference>
<comment type="similarity">
    <text evidence="1">Belongs to the fatty acyl-CoA reductase family.</text>
</comment>
<dbReference type="PANTHER" id="PTHR11011">
    <property type="entry name" value="MALE STERILITY PROTEIN 2-RELATED"/>
    <property type="match status" value="1"/>
</dbReference>
<keyword evidence="1" id="KW-0444">Lipid biosynthesis</keyword>
<reference evidence="3 4" key="1">
    <citation type="journal article" date="2021" name="Nat. Plants">
        <title>The Taxus genome provides insights into paclitaxel biosynthesis.</title>
        <authorList>
            <person name="Xiong X."/>
            <person name="Gou J."/>
            <person name="Liao Q."/>
            <person name="Li Y."/>
            <person name="Zhou Q."/>
            <person name="Bi G."/>
            <person name="Li C."/>
            <person name="Du R."/>
            <person name="Wang X."/>
            <person name="Sun T."/>
            <person name="Guo L."/>
            <person name="Liang H."/>
            <person name="Lu P."/>
            <person name="Wu Y."/>
            <person name="Zhang Z."/>
            <person name="Ro D.K."/>
            <person name="Shang Y."/>
            <person name="Huang S."/>
            <person name="Yan J."/>
        </authorList>
    </citation>
    <scope>NUCLEOTIDE SEQUENCE [LARGE SCALE GENOMIC DNA]</scope>
    <source>
        <strain evidence="3">Ta-2019</strain>
    </source>
</reference>
<comment type="function">
    <text evidence="1">Catalyzes the reduction of fatty acyl-CoA to fatty alcohols.</text>
</comment>
<evidence type="ECO:0000313" key="4">
    <source>
        <dbReference type="Proteomes" id="UP000824469"/>
    </source>
</evidence>
<organism evidence="3 4">
    <name type="scientific">Taxus chinensis</name>
    <name type="common">Chinese yew</name>
    <name type="synonym">Taxus wallichiana var. chinensis</name>
    <dbReference type="NCBI Taxonomy" id="29808"/>
    <lineage>
        <taxon>Eukaryota</taxon>
        <taxon>Viridiplantae</taxon>
        <taxon>Streptophyta</taxon>
        <taxon>Embryophyta</taxon>
        <taxon>Tracheophyta</taxon>
        <taxon>Spermatophyta</taxon>
        <taxon>Pinopsida</taxon>
        <taxon>Pinidae</taxon>
        <taxon>Conifers II</taxon>
        <taxon>Cupressales</taxon>
        <taxon>Taxaceae</taxon>
        <taxon>Taxus</taxon>
    </lineage>
</organism>
<evidence type="ECO:0000256" key="1">
    <source>
        <dbReference type="RuleBase" id="RU363097"/>
    </source>
</evidence>